<reference evidence="4" key="1">
    <citation type="submission" date="2020-01" db="EMBL/GenBank/DDBJ databases">
        <authorList>
            <person name="Feng Z.H.Z."/>
        </authorList>
    </citation>
    <scope>NUCLEOTIDE SEQUENCE</scope>
    <source>
        <strain evidence="4">CBS107.38</strain>
    </source>
</reference>
<dbReference type="SUPFAM" id="SSF53474">
    <property type="entry name" value="alpha/beta-Hydrolases"/>
    <property type="match status" value="1"/>
</dbReference>
<evidence type="ECO:0000313" key="4">
    <source>
        <dbReference type="EMBL" id="KAF7674581.1"/>
    </source>
</evidence>
<dbReference type="GO" id="GO:0016787">
    <property type="term" value="F:hydrolase activity"/>
    <property type="evidence" value="ECO:0007669"/>
    <property type="project" value="UniProtKB-KW"/>
</dbReference>
<evidence type="ECO:0000259" key="3">
    <source>
        <dbReference type="Pfam" id="PF07859"/>
    </source>
</evidence>
<dbReference type="InterPro" id="IPR013094">
    <property type="entry name" value="AB_hydrolase_3"/>
</dbReference>
<dbReference type="InterPro" id="IPR050300">
    <property type="entry name" value="GDXG_lipolytic_enzyme"/>
</dbReference>
<keyword evidence="5" id="KW-1185">Reference proteome</keyword>
<dbReference type="Pfam" id="PF07859">
    <property type="entry name" value="Abhydrolase_3"/>
    <property type="match status" value="1"/>
</dbReference>
<dbReference type="InterPro" id="IPR029058">
    <property type="entry name" value="AB_hydrolase_fold"/>
</dbReference>
<dbReference type="AlphaFoldDB" id="A0A8H7AZQ7"/>
<feature type="domain" description="Alpha/beta hydrolase fold-3" evidence="3">
    <location>
        <begin position="83"/>
        <end position="295"/>
    </location>
</feature>
<proteinExistence type="predicted"/>
<comment type="caution">
    <text evidence="4">The sequence shown here is derived from an EMBL/GenBank/DDBJ whole genome shotgun (WGS) entry which is preliminary data.</text>
</comment>
<evidence type="ECO:0000313" key="5">
    <source>
        <dbReference type="Proteomes" id="UP000596902"/>
    </source>
</evidence>
<reference evidence="4" key="2">
    <citation type="submission" date="2020-08" db="EMBL/GenBank/DDBJ databases">
        <title>Draft Genome Sequence of Cumin Blight Pathogen Alternaria burnsii.</title>
        <authorList>
            <person name="Feng Z."/>
        </authorList>
    </citation>
    <scope>NUCLEOTIDE SEQUENCE</scope>
    <source>
        <strain evidence="4">CBS107.38</strain>
    </source>
</reference>
<gene>
    <name evidence="4" type="ORF">GT037_007341</name>
</gene>
<evidence type="ECO:0000256" key="1">
    <source>
        <dbReference type="ARBA" id="ARBA00004685"/>
    </source>
</evidence>
<dbReference type="Gene3D" id="3.40.50.1820">
    <property type="entry name" value="alpha/beta hydrolase"/>
    <property type="match status" value="1"/>
</dbReference>
<dbReference type="PANTHER" id="PTHR48081:SF8">
    <property type="entry name" value="ALPHA_BETA HYDROLASE FOLD-3 DOMAIN-CONTAINING PROTEIN-RELATED"/>
    <property type="match status" value="1"/>
</dbReference>
<name>A0A8H7AZQ7_9PLEO</name>
<protein>
    <recommendedName>
        <fullName evidence="3">Alpha/beta hydrolase fold-3 domain-containing protein</fullName>
    </recommendedName>
</protein>
<evidence type="ECO:0000256" key="2">
    <source>
        <dbReference type="ARBA" id="ARBA00022801"/>
    </source>
</evidence>
<dbReference type="RefSeq" id="XP_038784876.1">
    <property type="nucleotide sequence ID" value="XM_038932388.1"/>
</dbReference>
<comment type="pathway">
    <text evidence="1">Mycotoxin biosynthesis.</text>
</comment>
<dbReference type="PANTHER" id="PTHR48081">
    <property type="entry name" value="AB HYDROLASE SUPERFAMILY PROTEIN C4A8.06C"/>
    <property type="match status" value="1"/>
</dbReference>
<organism evidence="4 5">
    <name type="scientific">Alternaria burnsii</name>
    <dbReference type="NCBI Taxonomy" id="1187904"/>
    <lineage>
        <taxon>Eukaryota</taxon>
        <taxon>Fungi</taxon>
        <taxon>Dikarya</taxon>
        <taxon>Ascomycota</taxon>
        <taxon>Pezizomycotina</taxon>
        <taxon>Dothideomycetes</taxon>
        <taxon>Pleosporomycetidae</taxon>
        <taxon>Pleosporales</taxon>
        <taxon>Pleosporineae</taxon>
        <taxon>Pleosporaceae</taxon>
        <taxon>Alternaria</taxon>
        <taxon>Alternaria sect. Alternaria</taxon>
    </lineage>
</organism>
<dbReference type="Proteomes" id="UP000596902">
    <property type="component" value="Unassembled WGS sequence"/>
</dbReference>
<dbReference type="EMBL" id="JAAABM010000010">
    <property type="protein sequence ID" value="KAF7674581.1"/>
    <property type="molecule type" value="Genomic_DNA"/>
</dbReference>
<sequence>MSYDTKDKIATLAVENPELAAYKHEHNIDGLENLNNFLSKLPPPDPMLDQGEVVDIPLRDGTASQIRIFRPKVASTQPRPLIVLIYGGGFIVGDNAQLSSVSRVLANLYSAVAVNVSYRLAPTHKFPTAAHDAYDSVRWLSQNANALGADLSKGFILLGASAGANLAAVIAQKWFSSKSSPPITGLSLAIPWLLSEEIVPQAYKHLWFSRDQNENAMILNKGTIGYMLAAYQPDVHSADFSPFNHTAPHSGMPPVYIQVCGADPLRDDGLVYEKVLRYFGVKTKLDVYPGVPHGFSVFREMELAKRSFSDQILAIGWLLGVEKTRENVERLNQRIQMHQ</sequence>
<accession>A0A8H7AZQ7</accession>
<dbReference type="GeneID" id="62205566"/>
<keyword evidence="2" id="KW-0378">Hydrolase</keyword>